<comment type="catalytic activity">
    <reaction evidence="1">
        <text>1,2-dihydroxy-5-(methylsulfanyl)pent-1-en-3-one + O2 = 4-methylsulfanyl-2-oxobutanoate + formate + 2 H(+)</text>
        <dbReference type="Rhea" id="RHEA:24504"/>
        <dbReference type="ChEBI" id="CHEBI:15378"/>
        <dbReference type="ChEBI" id="CHEBI:15379"/>
        <dbReference type="ChEBI" id="CHEBI:15740"/>
        <dbReference type="ChEBI" id="CHEBI:16723"/>
        <dbReference type="ChEBI" id="CHEBI:49252"/>
        <dbReference type="EC" id="1.13.11.54"/>
    </reaction>
</comment>
<accession>A0A7M4EPC5</accession>
<feature type="region of interest" description="Disordered" evidence="11">
    <location>
        <begin position="1"/>
        <end position="24"/>
    </location>
</feature>
<evidence type="ECO:0000256" key="11">
    <source>
        <dbReference type="SAM" id="MobiDB-lite"/>
    </source>
</evidence>
<dbReference type="InterPro" id="IPR004313">
    <property type="entry name" value="ARD"/>
</dbReference>
<keyword evidence="13" id="KW-1185">Reference proteome</keyword>
<dbReference type="GO" id="GO:0009086">
    <property type="term" value="P:methionine biosynthetic process"/>
    <property type="evidence" value="ECO:0007669"/>
    <property type="project" value="UniProtKB-KW"/>
</dbReference>
<reference evidence="12" key="2">
    <citation type="submission" date="2025-09" db="UniProtKB">
        <authorList>
            <consortium name="Ensembl"/>
        </authorList>
    </citation>
    <scope>IDENTIFICATION</scope>
</reference>
<dbReference type="Gene3D" id="2.60.120.10">
    <property type="entry name" value="Jelly Rolls"/>
    <property type="match status" value="1"/>
</dbReference>
<keyword evidence="5" id="KW-0479">Metal-binding</keyword>
<evidence type="ECO:0000256" key="4">
    <source>
        <dbReference type="ARBA" id="ARBA00022605"/>
    </source>
</evidence>
<evidence type="ECO:0000256" key="2">
    <source>
        <dbReference type="ARBA" id="ARBA00001954"/>
    </source>
</evidence>
<keyword evidence="9" id="KW-0486">Methionine biosynthesis</keyword>
<evidence type="ECO:0000256" key="8">
    <source>
        <dbReference type="ARBA" id="ARBA00023004"/>
    </source>
</evidence>
<dbReference type="InterPro" id="IPR011051">
    <property type="entry name" value="RmlC_Cupin_sf"/>
</dbReference>
<dbReference type="EC" id="1.13.11.54" evidence="10"/>
<evidence type="ECO:0000256" key="9">
    <source>
        <dbReference type="ARBA" id="ARBA00023167"/>
    </source>
</evidence>
<comment type="cofactor">
    <cofactor evidence="2">
        <name>Fe(2+)</name>
        <dbReference type="ChEBI" id="CHEBI:29033"/>
    </cofactor>
</comment>
<sequence>PAPPARSQEAQQKARASGRSKPLAASISASTGGCLDADNYETLSKSLPVLDQRNYSWMDIITIKIFYEEHLHLDEEIHYILEGSGYFDVCDKDDKWIQIFMQKGDMIILPAELRQGNETAGEPIRTAYNWPVDQFPAQRHCMQFLEQAAQYGQSQHGQC</sequence>
<dbReference type="SUPFAM" id="SSF51182">
    <property type="entry name" value="RmlC-like cupins"/>
    <property type="match status" value="1"/>
</dbReference>
<keyword evidence="7" id="KW-0560">Oxidoreductase</keyword>
<dbReference type="Proteomes" id="UP000594220">
    <property type="component" value="Unplaced"/>
</dbReference>
<proteinExistence type="predicted"/>
<dbReference type="AlphaFoldDB" id="A0A7M4EPC5"/>
<dbReference type="Pfam" id="PF03079">
    <property type="entry name" value="ARD"/>
    <property type="match status" value="1"/>
</dbReference>
<evidence type="ECO:0000313" key="13">
    <source>
        <dbReference type="Proteomes" id="UP000594220"/>
    </source>
</evidence>
<name>A0A7M4EPC5_CROPO</name>
<dbReference type="InterPro" id="IPR014710">
    <property type="entry name" value="RmlC-like_jellyroll"/>
</dbReference>
<dbReference type="Ensembl" id="ENSCPRT00005014110.1">
    <property type="protein sequence ID" value="ENSCPRP00005011977.1"/>
    <property type="gene ID" value="ENSCPRG00005008536.1"/>
</dbReference>
<reference evidence="12" key="1">
    <citation type="submission" date="2025-08" db="UniProtKB">
        <authorList>
            <consortium name="Ensembl"/>
        </authorList>
    </citation>
    <scope>IDENTIFICATION</scope>
</reference>
<keyword evidence="8" id="KW-0408">Iron</keyword>
<evidence type="ECO:0000256" key="6">
    <source>
        <dbReference type="ARBA" id="ARBA00022964"/>
    </source>
</evidence>
<evidence type="ECO:0000313" key="12">
    <source>
        <dbReference type="Ensembl" id="ENSCPRP00005011977.1"/>
    </source>
</evidence>
<dbReference type="GO" id="GO:0010309">
    <property type="term" value="F:acireductone dioxygenase [iron(II)-requiring] activity"/>
    <property type="evidence" value="ECO:0007669"/>
    <property type="project" value="UniProtKB-EC"/>
</dbReference>
<dbReference type="GeneTree" id="ENSGT00390000008195"/>
<evidence type="ECO:0000256" key="7">
    <source>
        <dbReference type="ARBA" id="ARBA00023002"/>
    </source>
</evidence>
<protein>
    <recommendedName>
        <fullName evidence="10">acireductone dioxygenase (Fe(2+)-requiring)</fullName>
        <ecNumber evidence="10">1.13.11.54</ecNumber>
    </recommendedName>
</protein>
<evidence type="ECO:0000256" key="3">
    <source>
        <dbReference type="ARBA" id="ARBA00022596"/>
    </source>
</evidence>
<organism evidence="12 13">
    <name type="scientific">Crocodylus porosus</name>
    <name type="common">Saltwater crocodile</name>
    <name type="synonym">Estuarine crocodile</name>
    <dbReference type="NCBI Taxonomy" id="8502"/>
    <lineage>
        <taxon>Eukaryota</taxon>
        <taxon>Metazoa</taxon>
        <taxon>Chordata</taxon>
        <taxon>Craniata</taxon>
        <taxon>Vertebrata</taxon>
        <taxon>Euteleostomi</taxon>
        <taxon>Archelosauria</taxon>
        <taxon>Archosauria</taxon>
        <taxon>Crocodylia</taxon>
        <taxon>Longirostres</taxon>
        <taxon>Crocodylidae</taxon>
        <taxon>Crocodylus</taxon>
    </lineage>
</organism>
<keyword evidence="6" id="KW-0223">Dioxygenase</keyword>
<dbReference type="PANTHER" id="PTHR23418">
    <property type="entry name" value="ACIREDUCTONE DIOXYGENASE"/>
    <property type="match status" value="1"/>
</dbReference>
<keyword evidence="3" id="KW-0533">Nickel</keyword>
<dbReference type="CDD" id="cd02232">
    <property type="entry name" value="cupin_ARD"/>
    <property type="match status" value="1"/>
</dbReference>
<evidence type="ECO:0000256" key="1">
    <source>
        <dbReference type="ARBA" id="ARBA00000428"/>
    </source>
</evidence>
<dbReference type="GO" id="GO:0046872">
    <property type="term" value="F:metal ion binding"/>
    <property type="evidence" value="ECO:0007669"/>
    <property type="project" value="UniProtKB-KW"/>
</dbReference>
<evidence type="ECO:0000256" key="10">
    <source>
        <dbReference type="ARBA" id="ARBA00039005"/>
    </source>
</evidence>
<keyword evidence="4" id="KW-0028">Amino-acid biosynthesis</keyword>
<evidence type="ECO:0000256" key="5">
    <source>
        <dbReference type="ARBA" id="ARBA00022723"/>
    </source>
</evidence>
<dbReference type="PANTHER" id="PTHR23418:SF0">
    <property type="entry name" value="ACIREDUCTONE DIOXYGENASE"/>
    <property type="match status" value="1"/>
</dbReference>